<sequence>MRRFALLPRRFGKAAAVRAALVEAKAAVRGDMDCLLPVEGRAPERRLCRDIVADLNLTRVTWASGEIGLRLYISGRLVLHETAPAALAGLAEQWLTAARLGMAWAVPGAADPVTPGNGYVTRPADLYGLARAALDLATRGGLNALARDTGAPVTDAEVAALVAQAPPYRPKPDPDEILRNLQGQIE</sequence>
<proteinExistence type="predicted"/>
<evidence type="ECO:0000313" key="2">
    <source>
        <dbReference type="EMBL" id="MFC6640799.1"/>
    </source>
</evidence>
<gene>
    <name evidence="2" type="ORF">ACFQAU_02725</name>
</gene>
<evidence type="ECO:0000256" key="1">
    <source>
        <dbReference type="SAM" id="MobiDB-lite"/>
    </source>
</evidence>
<dbReference type="EMBL" id="JBHSWA010000001">
    <property type="protein sequence ID" value="MFC6640799.1"/>
    <property type="molecule type" value="Genomic_DNA"/>
</dbReference>
<accession>A0ABW1YU67</accession>
<reference evidence="3" key="1">
    <citation type="journal article" date="2019" name="Int. J. Syst. Evol. Microbiol.">
        <title>The Global Catalogue of Microorganisms (GCM) 10K type strain sequencing project: providing services to taxonomists for standard genome sequencing and annotation.</title>
        <authorList>
            <consortium name="The Broad Institute Genomics Platform"/>
            <consortium name="The Broad Institute Genome Sequencing Center for Infectious Disease"/>
            <person name="Wu L."/>
            <person name="Ma J."/>
        </authorList>
    </citation>
    <scope>NUCLEOTIDE SEQUENCE [LARGE SCALE GENOMIC DNA]</scope>
    <source>
        <strain evidence="3">NBRC 111368</strain>
    </source>
</reference>
<organism evidence="2 3">
    <name type="scientific">Sulfitobacter profundi</name>
    <dbReference type="NCBI Taxonomy" id="2679961"/>
    <lineage>
        <taxon>Bacteria</taxon>
        <taxon>Pseudomonadati</taxon>
        <taxon>Pseudomonadota</taxon>
        <taxon>Alphaproteobacteria</taxon>
        <taxon>Rhodobacterales</taxon>
        <taxon>Roseobacteraceae</taxon>
        <taxon>Sulfitobacter</taxon>
    </lineage>
</organism>
<comment type="caution">
    <text evidence="2">The sequence shown here is derived from an EMBL/GenBank/DDBJ whole genome shotgun (WGS) entry which is preliminary data.</text>
</comment>
<evidence type="ECO:0000313" key="3">
    <source>
        <dbReference type="Proteomes" id="UP001596403"/>
    </source>
</evidence>
<dbReference type="RefSeq" id="WP_386280362.1">
    <property type="nucleotide sequence ID" value="NZ_JBHSWA010000001.1"/>
</dbReference>
<feature type="region of interest" description="Disordered" evidence="1">
    <location>
        <begin position="166"/>
        <end position="186"/>
    </location>
</feature>
<protein>
    <submittedName>
        <fullName evidence="2">Uncharacterized protein</fullName>
    </submittedName>
</protein>
<keyword evidence="3" id="KW-1185">Reference proteome</keyword>
<dbReference type="Proteomes" id="UP001596403">
    <property type="component" value="Unassembled WGS sequence"/>
</dbReference>
<name>A0ABW1YU67_9RHOB</name>